<organism evidence="1">
    <name type="scientific">marine sediment metagenome</name>
    <dbReference type="NCBI Taxonomy" id="412755"/>
    <lineage>
        <taxon>unclassified sequences</taxon>
        <taxon>metagenomes</taxon>
        <taxon>ecological metagenomes</taxon>
    </lineage>
</organism>
<gene>
    <name evidence="1" type="ORF">S06H3_29345</name>
</gene>
<dbReference type="AlphaFoldDB" id="X1NPB9"/>
<evidence type="ECO:0000313" key="1">
    <source>
        <dbReference type="EMBL" id="GAI20494.1"/>
    </source>
</evidence>
<accession>X1NPB9</accession>
<feature type="non-terminal residue" evidence="1">
    <location>
        <position position="1"/>
    </location>
</feature>
<proteinExistence type="predicted"/>
<dbReference type="EMBL" id="BARV01017188">
    <property type="protein sequence ID" value="GAI20494.1"/>
    <property type="molecule type" value="Genomic_DNA"/>
</dbReference>
<reference evidence="1" key="1">
    <citation type="journal article" date="2014" name="Front. Microbiol.">
        <title>High frequency of phylogenetically diverse reductive dehalogenase-homologous genes in deep subseafloor sedimentary metagenomes.</title>
        <authorList>
            <person name="Kawai M."/>
            <person name="Futagami T."/>
            <person name="Toyoda A."/>
            <person name="Takaki Y."/>
            <person name="Nishi S."/>
            <person name="Hori S."/>
            <person name="Arai W."/>
            <person name="Tsubouchi T."/>
            <person name="Morono Y."/>
            <person name="Uchiyama I."/>
            <person name="Ito T."/>
            <person name="Fujiyama A."/>
            <person name="Inagaki F."/>
            <person name="Takami H."/>
        </authorList>
    </citation>
    <scope>NUCLEOTIDE SEQUENCE</scope>
    <source>
        <strain evidence="1">Expedition CK06-06</strain>
    </source>
</reference>
<protein>
    <submittedName>
        <fullName evidence="1">Uncharacterized protein</fullName>
    </submittedName>
</protein>
<name>X1NPB9_9ZZZZ</name>
<comment type="caution">
    <text evidence="1">The sequence shown here is derived from an EMBL/GenBank/DDBJ whole genome shotgun (WGS) entry which is preliminary data.</text>
</comment>
<sequence length="39" mass="4355">LNDSGSELYKCHRLTLLSEQIRAGPEQPVPALLSGYELR</sequence>